<evidence type="ECO:0000256" key="1">
    <source>
        <dbReference type="ARBA" id="ARBA00004514"/>
    </source>
</evidence>
<comment type="subunit">
    <text evidence="2">Homodimer.</text>
</comment>
<comment type="subcellular location">
    <subcellularLocation>
        <location evidence="1">Cytoplasm</location>
        <location evidence="1">Cytosol</location>
    </subcellularLocation>
</comment>
<evidence type="ECO:0000256" key="5">
    <source>
        <dbReference type="ARBA" id="ARBA00044690"/>
    </source>
</evidence>
<evidence type="ECO:0000256" key="6">
    <source>
        <dbReference type="ARBA" id="ARBA00045869"/>
    </source>
</evidence>
<reference evidence="8 9" key="2">
    <citation type="submission" date="2018-11" db="EMBL/GenBank/DDBJ databases">
        <authorList>
            <consortium name="Pathogen Informatics"/>
        </authorList>
    </citation>
    <scope>NUCLEOTIDE SEQUENCE [LARGE SCALE GENOMIC DNA]</scope>
</reference>
<feature type="domain" description="Metallo-beta-lactamase" evidence="7">
    <location>
        <begin position="40"/>
        <end position="77"/>
    </location>
</feature>
<dbReference type="GO" id="GO:0005829">
    <property type="term" value="C:cytosol"/>
    <property type="evidence" value="ECO:0007669"/>
    <property type="project" value="UniProtKB-SubCell"/>
</dbReference>
<sequence length="220" mass="25115">MNRNQLPFQFTEWFLSHYCLRRSLHECHDVYINILIVDSVRFSELQLHGILPTDINFLVCTHGHLDHIGNLNLFPTAKIILDNDVCSFPSSSLKVILEFGQEAHPLTSNVSLMRTTGHTSHDISVVVTNAINGGSCCAFFKSVLFSHSGDIFECEHDDVDRKWEQLSWNPEMQKESRQLILALADYVIPGHGEIFCSPFPFALEFMTLKNRLIQVVINKQ</sequence>
<comment type="catalytic activity">
    <reaction evidence="5">
        <text>a ribonucleotidyl-ribonucleotide-RNA + H2O = a 3'-end ribonucleotide-RNA + a 5'-end 5'-phospho-ribonucleoside-RNA + H(+)</text>
        <dbReference type="Rhea" id="RHEA:68096"/>
        <dbReference type="Rhea" id="RHEA-COMP:15179"/>
        <dbReference type="Rhea" id="RHEA-COMP:17355"/>
        <dbReference type="Rhea" id="RHEA-COMP:17428"/>
        <dbReference type="ChEBI" id="CHEBI:15377"/>
        <dbReference type="ChEBI" id="CHEBI:15378"/>
        <dbReference type="ChEBI" id="CHEBI:74896"/>
        <dbReference type="ChEBI" id="CHEBI:138282"/>
        <dbReference type="ChEBI" id="CHEBI:173118"/>
    </reaction>
    <physiologicalReaction direction="left-to-right" evidence="5">
        <dbReference type="Rhea" id="RHEA:68097"/>
    </physiologicalReaction>
</comment>
<dbReference type="Proteomes" id="UP000270296">
    <property type="component" value="Unassembled WGS sequence"/>
</dbReference>
<dbReference type="InterPro" id="IPR001279">
    <property type="entry name" value="Metallo-B-lactamas"/>
</dbReference>
<dbReference type="SUPFAM" id="SSF56281">
    <property type="entry name" value="Metallo-hydrolase/oxidoreductase"/>
    <property type="match status" value="1"/>
</dbReference>
<dbReference type="PANTHER" id="PTHR23200:SF48">
    <property type="entry name" value="METALLO-BETA-LACTAMASE DOMAIN-CONTAINING PROTEIN 1"/>
    <property type="match status" value="1"/>
</dbReference>
<evidence type="ECO:0000259" key="7">
    <source>
        <dbReference type="Pfam" id="PF00753"/>
    </source>
</evidence>
<evidence type="ECO:0000313" key="9">
    <source>
        <dbReference type="Proteomes" id="UP000270296"/>
    </source>
</evidence>
<dbReference type="PANTHER" id="PTHR23200">
    <property type="entry name" value="METALLO-BETA-LACTAMASE DOMAIN-CONTAINING PROTEIN 1"/>
    <property type="match status" value="1"/>
</dbReference>
<evidence type="ECO:0000256" key="4">
    <source>
        <dbReference type="ARBA" id="ARBA00032988"/>
    </source>
</evidence>
<comment type="function">
    <text evidence="6">Endoribonuclease that catalyzes the hydrolysis of histone-coding pre-mRNA 3'-end. Involved in histone pre-mRNA processing during the S-phase of the cell cycle, which is required for entering/progressing through S-phase. Cleaves histone pre-mRNA at a major and a minor cleavage site after the 5'-ACCCA-3' and the 5'-ACCCACA-3' sequence, respectively, and located downstream of the stem-loop. May require the presence of the HDE element located at the histone pre-RNA 3'-end to avoid non-specific cleavage.</text>
</comment>
<dbReference type="AlphaFoldDB" id="A0A183IDS1"/>
<evidence type="ECO:0000313" key="10">
    <source>
        <dbReference type="WBParaSite" id="SBAD_0000185301-mRNA-1"/>
    </source>
</evidence>
<accession>A0A183IDS1</accession>
<dbReference type="OrthoDB" id="10250730at2759"/>
<evidence type="ECO:0000256" key="3">
    <source>
        <dbReference type="ARBA" id="ARBA00014856"/>
    </source>
</evidence>
<reference evidence="10" key="1">
    <citation type="submission" date="2016-06" db="UniProtKB">
        <authorList>
            <consortium name="WormBaseParasite"/>
        </authorList>
    </citation>
    <scope>IDENTIFICATION</scope>
</reference>
<keyword evidence="9" id="KW-1185">Reference proteome</keyword>
<dbReference type="InterPro" id="IPR039344">
    <property type="entry name" value="MBLAC1"/>
</dbReference>
<dbReference type="WBParaSite" id="SBAD_0000185301-mRNA-1">
    <property type="protein sequence ID" value="SBAD_0000185301-mRNA-1"/>
    <property type="gene ID" value="SBAD_0000185301"/>
</dbReference>
<evidence type="ECO:0000256" key="2">
    <source>
        <dbReference type="ARBA" id="ARBA00011738"/>
    </source>
</evidence>
<proteinExistence type="predicted"/>
<name>A0A183IDS1_9BILA</name>
<evidence type="ECO:0000313" key="8">
    <source>
        <dbReference type="EMBL" id="VDO95420.1"/>
    </source>
</evidence>
<dbReference type="InterPro" id="IPR036866">
    <property type="entry name" value="RibonucZ/Hydroxyglut_hydro"/>
</dbReference>
<organism evidence="10">
    <name type="scientific">Soboliphyme baturini</name>
    <dbReference type="NCBI Taxonomy" id="241478"/>
    <lineage>
        <taxon>Eukaryota</taxon>
        <taxon>Metazoa</taxon>
        <taxon>Ecdysozoa</taxon>
        <taxon>Nematoda</taxon>
        <taxon>Enoplea</taxon>
        <taxon>Dorylaimia</taxon>
        <taxon>Dioctophymatida</taxon>
        <taxon>Dioctophymatoidea</taxon>
        <taxon>Soboliphymatidae</taxon>
        <taxon>Soboliphyme</taxon>
    </lineage>
</organism>
<dbReference type="Gene3D" id="3.60.15.10">
    <property type="entry name" value="Ribonuclease Z/Hydroxyacylglutathione hydrolase-like"/>
    <property type="match status" value="1"/>
</dbReference>
<dbReference type="Pfam" id="PF00753">
    <property type="entry name" value="Lactamase_B"/>
    <property type="match status" value="1"/>
</dbReference>
<dbReference type="EMBL" id="UZAM01006946">
    <property type="protein sequence ID" value="VDO95420.1"/>
    <property type="molecule type" value="Genomic_DNA"/>
</dbReference>
<gene>
    <name evidence="8" type="ORF">SBAD_LOCUS1765</name>
</gene>
<protein>
    <recommendedName>
        <fullName evidence="3">Metallo-beta-lactamase domain-containing protein 1</fullName>
    </recommendedName>
    <alternativeName>
        <fullName evidence="4">Endoribonuclease MBLAC1</fullName>
    </alternativeName>
</protein>